<comment type="caution">
    <text evidence="1">The sequence shown here is derived from an EMBL/GenBank/DDBJ whole genome shotgun (WGS) entry which is preliminary data.</text>
</comment>
<dbReference type="EMBL" id="BGPR01006624">
    <property type="protein sequence ID" value="GBN20484.1"/>
    <property type="molecule type" value="Genomic_DNA"/>
</dbReference>
<reference evidence="1 2" key="1">
    <citation type="journal article" date="2019" name="Sci. Rep.">
        <title>Orb-weaving spider Araneus ventricosus genome elucidates the spidroin gene catalogue.</title>
        <authorList>
            <person name="Kono N."/>
            <person name="Nakamura H."/>
            <person name="Ohtoshi R."/>
            <person name="Moran D.A.P."/>
            <person name="Shinohara A."/>
            <person name="Yoshida Y."/>
            <person name="Fujiwara M."/>
            <person name="Mori M."/>
            <person name="Tomita M."/>
            <person name="Arakawa K."/>
        </authorList>
    </citation>
    <scope>NUCLEOTIDE SEQUENCE [LARGE SCALE GENOMIC DNA]</scope>
</reference>
<dbReference type="AlphaFoldDB" id="A0A4Y2M1P1"/>
<accession>A0A4Y2M1P1</accession>
<organism evidence="1 2">
    <name type="scientific">Araneus ventricosus</name>
    <name type="common">Orbweaver spider</name>
    <name type="synonym">Epeira ventricosa</name>
    <dbReference type="NCBI Taxonomy" id="182803"/>
    <lineage>
        <taxon>Eukaryota</taxon>
        <taxon>Metazoa</taxon>
        <taxon>Ecdysozoa</taxon>
        <taxon>Arthropoda</taxon>
        <taxon>Chelicerata</taxon>
        <taxon>Arachnida</taxon>
        <taxon>Araneae</taxon>
        <taxon>Araneomorphae</taxon>
        <taxon>Entelegynae</taxon>
        <taxon>Araneoidea</taxon>
        <taxon>Araneidae</taxon>
        <taxon>Araneus</taxon>
    </lineage>
</organism>
<keyword evidence="2" id="KW-1185">Reference proteome</keyword>
<evidence type="ECO:0000313" key="1">
    <source>
        <dbReference type="EMBL" id="GBN20484.1"/>
    </source>
</evidence>
<dbReference type="Proteomes" id="UP000499080">
    <property type="component" value="Unassembled WGS sequence"/>
</dbReference>
<evidence type="ECO:0000313" key="2">
    <source>
        <dbReference type="Proteomes" id="UP000499080"/>
    </source>
</evidence>
<name>A0A4Y2M1P1_ARAVE</name>
<gene>
    <name evidence="1" type="ORF">AVEN_242557_1</name>
</gene>
<proteinExistence type="predicted"/>
<protein>
    <submittedName>
        <fullName evidence="1">Uncharacterized protein</fullName>
    </submittedName>
</protein>
<sequence length="99" mass="11177">MAAISREQLVAPLAAYGSRLPLYPMDPISRRRSVPQQNNMLPPVALTGNNIDNIWWSRYLTGHCSKRSLLAEGNRWRYSQRNVAARAYDTSFGNLLSAL</sequence>